<comment type="similarity">
    <text evidence="1">Belongs to the protein-tyrosine phosphatase family. Non-receptor class subfamily.</text>
</comment>
<evidence type="ECO:0000256" key="1">
    <source>
        <dbReference type="ARBA" id="ARBA00009649"/>
    </source>
</evidence>
<dbReference type="PROSITE" id="PS50056">
    <property type="entry name" value="TYR_PHOSPHATASE_2"/>
    <property type="match status" value="1"/>
</dbReference>
<dbReference type="Proteomes" id="UP000318582">
    <property type="component" value="Unassembled WGS sequence"/>
</dbReference>
<evidence type="ECO:0000256" key="3">
    <source>
        <dbReference type="ARBA" id="ARBA00022912"/>
    </source>
</evidence>
<dbReference type="SUPFAM" id="SSF52799">
    <property type="entry name" value="(Phosphotyrosine protein) phosphatases II"/>
    <property type="match status" value="1"/>
</dbReference>
<evidence type="ECO:0000259" key="5">
    <source>
        <dbReference type="PROSITE" id="PS50056"/>
    </source>
</evidence>
<dbReference type="STRING" id="109895.A0A507EB74"/>
<name>A0A507EB74_9FUNG</name>
<keyword evidence="3" id="KW-0904">Protein phosphatase</keyword>
<dbReference type="InterPro" id="IPR000340">
    <property type="entry name" value="Dual-sp_phosphatase_cat-dom"/>
</dbReference>
<dbReference type="GO" id="GO:0005737">
    <property type="term" value="C:cytoplasm"/>
    <property type="evidence" value="ECO:0007669"/>
    <property type="project" value="TreeGrafter"/>
</dbReference>
<evidence type="ECO:0000313" key="7">
    <source>
        <dbReference type="Proteomes" id="UP000318582"/>
    </source>
</evidence>
<dbReference type="InterPro" id="IPR000387">
    <property type="entry name" value="Tyr_Pase_dom"/>
</dbReference>
<dbReference type="FunFam" id="3.90.190.10:FF:000036">
    <property type="entry name" value="Serine/threonine/tyrosine-interacting protein a"/>
    <property type="match status" value="1"/>
</dbReference>
<dbReference type="InterPro" id="IPR016130">
    <property type="entry name" value="Tyr_Pase_AS"/>
</dbReference>
<evidence type="ECO:0000313" key="6">
    <source>
        <dbReference type="EMBL" id="TPX61333.1"/>
    </source>
</evidence>
<sequence length="199" mass="23671">MNRLDHDDRIDAHDWIYEMRRDMQEILPGLWLGPYHCSKDKEALKGKGITHMLCIRDPNERNWVKTLYPDEFVYHVIEVTESPLQNLIPYFAGCREFIDQAFASGGRVFVHCSSGISRSPCFVVAYIMMSKNWEFQKAYSFVQNRRFCMNPNEGFKYQLKEYEPIWKANEDETIKKYDDIQILQQGRLKRVMRGDPEQE</sequence>
<dbReference type="PROSITE" id="PS00383">
    <property type="entry name" value="TYR_PHOSPHATASE_1"/>
    <property type="match status" value="1"/>
</dbReference>
<dbReference type="SMART" id="SM00195">
    <property type="entry name" value="DSPc"/>
    <property type="match status" value="1"/>
</dbReference>
<reference evidence="6 7" key="1">
    <citation type="journal article" date="2019" name="Sci. Rep.">
        <title>Comparative genomics of chytrid fungi reveal insights into the obligate biotrophic and pathogenic lifestyle of Synchytrium endobioticum.</title>
        <authorList>
            <person name="van de Vossenberg B.T.L.H."/>
            <person name="Warris S."/>
            <person name="Nguyen H.D.T."/>
            <person name="van Gent-Pelzer M.P.E."/>
            <person name="Joly D.L."/>
            <person name="van de Geest H.C."/>
            <person name="Bonants P.J.M."/>
            <person name="Smith D.S."/>
            <person name="Levesque C.A."/>
            <person name="van der Lee T.A.J."/>
        </authorList>
    </citation>
    <scope>NUCLEOTIDE SEQUENCE [LARGE SCALE GENOMIC DNA]</scope>
    <source>
        <strain evidence="6 7">CBS 809.83</strain>
    </source>
</reference>
<accession>A0A507EB74</accession>
<dbReference type="InterPro" id="IPR020422">
    <property type="entry name" value="TYR_PHOSPHATASE_DUAL_dom"/>
</dbReference>
<dbReference type="InterPro" id="IPR029021">
    <property type="entry name" value="Prot-tyrosine_phosphatase-like"/>
</dbReference>
<dbReference type="PROSITE" id="PS50054">
    <property type="entry name" value="TYR_PHOSPHATASE_DUAL"/>
    <property type="match status" value="1"/>
</dbReference>
<dbReference type="GO" id="GO:0004721">
    <property type="term" value="F:phosphoprotein phosphatase activity"/>
    <property type="evidence" value="ECO:0007669"/>
    <property type="project" value="UniProtKB-KW"/>
</dbReference>
<dbReference type="Gene3D" id="3.90.190.10">
    <property type="entry name" value="Protein tyrosine phosphatase superfamily"/>
    <property type="match status" value="1"/>
</dbReference>
<dbReference type="PANTHER" id="PTHR46588:SF1">
    <property type="entry name" value="SERINE_THREONINE_TYROSINE-INTERACTING PROTEIN"/>
    <property type="match status" value="1"/>
</dbReference>
<protein>
    <submittedName>
        <fullName evidence="6">Uncharacterized protein</fullName>
    </submittedName>
</protein>
<gene>
    <name evidence="6" type="ORF">PhCBS80983_g01216</name>
</gene>
<dbReference type="GO" id="GO:0062026">
    <property type="term" value="P:negative regulation of SCF-dependent proteasomal ubiquitin-dependent catabolic process"/>
    <property type="evidence" value="ECO:0007669"/>
    <property type="project" value="TreeGrafter"/>
</dbReference>
<feature type="domain" description="Tyrosine-protein phosphatase" evidence="4">
    <location>
        <begin position="22"/>
        <end position="168"/>
    </location>
</feature>
<dbReference type="AlphaFoldDB" id="A0A507EB74"/>
<dbReference type="Pfam" id="PF00782">
    <property type="entry name" value="DSPc"/>
    <property type="match status" value="1"/>
</dbReference>
<dbReference type="GO" id="GO:0005654">
    <property type="term" value="C:nucleoplasm"/>
    <property type="evidence" value="ECO:0007669"/>
    <property type="project" value="TreeGrafter"/>
</dbReference>
<proteinExistence type="inferred from homology"/>
<dbReference type="GO" id="GO:0070372">
    <property type="term" value="P:regulation of ERK1 and ERK2 cascade"/>
    <property type="evidence" value="ECO:0007669"/>
    <property type="project" value="TreeGrafter"/>
</dbReference>
<keyword evidence="2" id="KW-0378">Hydrolase</keyword>
<organism evidence="6 7">
    <name type="scientific">Powellomyces hirtus</name>
    <dbReference type="NCBI Taxonomy" id="109895"/>
    <lineage>
        <taxon>Eukaryota</taxon>
        <taxon>Fungi</taxon>
        <taxon>Fungi incertae sedis</taxon>
        <taxon>Chytridiomycota</taxon>
        <taxon>Chytridiomycota incertae sedis</taxon>
        <taxon>Chytridiomycetes</taxon>
        <taxon>Spizellomycetales</taxon>
        <taxon>Powellomycetaceae</taxon>
        <taxon>Powellomyces</taxon>
    </lineage>
</organism>
<dbReference type="InterPro" id="IPR052449">
    <property type="entry name" value="STYX-Interacting_Phosphatase"/>
</dbReference>
<evidence type="ECO:0000256" key="2">
    <source>
        <dbReference type="ARBA" id="ARBA00022801"/>
    </source>
</evidence>
<feature type="domain" description="Tyrosine specific protein phosphatases" evidence="5">
    <location>
        <begin position="88"/>
        <end position="146"/>
    </location>
</feature>
<dbReference type="PANTHER" id="PTHR46588">
    <property type="entry name" value="SERINE/THREONINE/TYROSINE-INTERACTING PROTEIN"/>
    <property type="match status" value="1"/>
</dbReference>
<comment type="caution">
    <text evidence="6">The sequence shown here is derived from an EMBL/GenBank/DDBJ whole genome shotgun (WGS) entry which is preliminary data.</text>
</comment>
<dbReference type="GO" id="GO:1990444">
    <property type="term" value="F:F-box domain binding"/>
    <property type="evidence" value="ECO:0007669"/>
    <property type="project" value="TreeGrafter"/>
</dbReference>
<keyword evidence="7" id="KW-1185">Reference proteome</keyword>
<dbReference type="EMBL" id="QEAQ01000008">
    <property type="protein sequence ID" value="TPX61333.1"/>
    <property type="molecule type" value="Genomic_DNA"/>
</dbReference>
<evidence type="ECO:0000259" key="4">
    <source>
        <dbReference type="PROSITE" id="PS50054"/>
    </source>
</evidence>